<feature type="domain" description="Polyvalent protein metallopeptidase" evidence="2">
    <location>
        <begin position="158"/>
        <end position="270"/>
    </location>
</feature>
<dbReference type="Pfam" id="PF18818">
    <property type="entry name" value="MPTase-PolyVal"/>
    <property type="match status" value="1"/>
</dbReference>
<evidence type="ECO:0000259" key="1">
    <source>
        <dbReference type="Pfam" id="PF08401"/>
    </source>
</evidence>
<dbReference type="EMBL" id="CP065956">
    <property type="protein sequence ID" value="QSR86805.1"/>
    <property type="molecule type" value="Genomic_DNA"/>
</dbReference>
<name>A0ABX7PUX8_9BACT</name>
<evidence type="ECO:0000259" key="2">
    <source>
        <dbReference type="Pfam" id="PF18818"/>
    </source>
</evidence>
<dbReference type="InterPro" id="IPR041459">
    <property type="entry name" value="MPTase-PolyVal"/>
</dbReference>
<evidence type="ECO:0000313" key="4">
    <source>
        <dbReference type="Proteomes" id="UP000663088"/>
    </source>
</evidence>
<dbReference type="Pfam" id="PF08401">
    <property type="entry name" value="ArdcN"/>
    <property type="match status" value="1"/>
</dbReference>
<proteinExistence type="predicted"/>
<accession>A0ABX7PUX8</accession>
<dbReference type="InterPro" id="IPR013610">
    <property type="entry name" value="ArdC_N"/>
</dbReference>
<reference evidence="3 4" key="1">
    <citation type="submission" date="2020-12" db="EMBL/GenBank/DDBJ databases">
        <authorList>
            <person name="Awala S.I."/>
            <person name="Gwak J.-H."/>
            <person name="Kim S.-J."/>
            <person name="Rhee S.-K."/>
        </authorList>
    </citation>
    <scope>NUCLEOTIDE SEQUENCE [LARGE SCALE GENOMIC DNA]</scope>
    <source>
        <strain evidence="3 4">IT5</strain>
    </source>
</reference>
<organism evidence="3 4">
    <name type="scientific">Candidatus Methylacidiphilum infernorum</name>
    <dbReference type="NCBI Taxonomy" id="511746"/>
    <lineage>
        <taxon>Bacteria</taxon>
        <taxon>Pseudomonadati</taxon>
        <taxon>Verrucomicrobiota</taxon>
        <taxon>Methylacidiphilae</taxon>
        <taxon>Methylacidiphilales</taxon>
        <taxon>Methylacidiphilaceae</taxon>
        <taxon>Methylacidiphilum (ex Ratnadevi et al. 2023)</taxon>
    </lineage>
</organism>
<gene>
    <name evidence="3" type="ORF">EM20IM_00050</name>
</gene>
<protein>
    <submittedName>
        <fullName evidence="3">DUF1738 domain-containing protein</fullName>
    </submittedName>
</protein>
<evidence type="ECO:0000313" key="3">
    <source>
        <dbReference type="EMBL" id="QSR86805.1"/>
    </source>
</evidence>
<sequence>MEEKTVYSAGLIPRTAIALFEELLLKESFAGFFSRLIKLDIPLPFNPITALYYKGWNRLILGLEGLVKGFSDPRWMGKKQALSKGWKLKKNQQSSYIYIPLAKKSSSKGYSRYAYRAVYNGEQFEDIDQSSFPFTLKEKGEDYLFKLGDALKLKVVEACIDKSCYLPAQDLIVLPPLSHFKSKFCFQLSLLHELAHATGHESRLHRRLGDNCRSYFYIVEEILAEFSTLLIFAKIHPGLQGRSLQEALEEDWAYLRHWILLLGADNRSLRYAIFQGLRAFLYLEEKLLSISL</sequence>
<feature type="domain" description="N-terminal" evidence="1">
    <location>
        <begin position="43"/>
        <end position="104"/>
    </location>
</feature>
<dbReference type="RefSeq" id="WP_206847048.1">
    <property type="nucleotide sequence ID" value="NZ_CP065956.1"/>
</dbReference>
<dbReference type="Proteomes" id="UP000663088">
    <property type="component" value="Chromosome"/>
</dbReference>
<keyword evidence="4" id="KW-1185">Reference proteome</keyword>